<organism evidence="1 2">
    <name type="scientific">Thermoanaerobacter thermohydrosulfuricus</name>
    <name type="common">Clostridium thermohydrosulfuricum</name>
    <dbReference type="NCBI Taxonomy" id="1516"/>
    <lineage>
        <taxon>Bacteria</taxon>
        <taxon>Bacillati</taxon>
        <taxon>Bacillota</taxon>
        <taxon>Clostridia</taxon>
        <taxon>Thermoanaerobacterales</taxon>
        <taxon>Thermoanaerobacteraceae</taxon>
        <taxon>Thermoanaerobacter</taxon>
    </lineage>
</organism>
<dbReference type="AlphaFoldDB" id="A0A1G7MX70"/>
<gene>
    <name evidence="1" type="ORF">SAMN04244560_01043</name>
</gene>
<reference evidence="1 2" key="1">
    <citation type="submission" date="2016-10" db="EMBL/GenBank/DDBJ databases">
        <authorList>
            <person name="de Groot N.N."/>
        </authorList>
    </citation>
    <scope>NUCLEOTIDE SEQUENCE [LARGE SCALE GENOMIC DNA]</scope>
    <source>
        <strain evidence="1 2">DSM 569</strain>
    </source>
</reference>
<evidence type="ECO:0000313" key="1">
    <source>
        <dbReference type="EMBL" id="SDF66256.1"/>
    </source>
</evidence>
<dbReference type="EMBL" id="FNBS01000019">
    <property type="protein sequence ID" value="SDF66256.1"/>
    <property type="molecule type" value="Genomic_DNA"/>
</dbReference>
<name>A0A1G7MX70_THETY</name>
<evidence type="ECO:0000313" key="2">
    <source>
        <dbReference type="Proteomes" id="UP000183404"/>
    </source>
</evidence>
<sequence>MLDYKKVEKELLKRAGYREKNLLTASNSKEITKIQEGLYEFRKIFFTYNMFGYEDYTIVG</sequence>
<protein>
    <submittedName>
        <fullName evidence="1">Uncharacterized protein</fullName>
    </submittedName>
</protein>
<dbReference type="Proteomes" id="UP000183404">
    <property type="component" value="Unassembled WGS sequence"/>
</dbReference>
<dbReference type="RefSeq" id="WP_074592458.1">
    <property type="nucleotide sequence ID" value="NZ_FNBS01000019.1"/>
</dbReference>
<accession>A0A1G7MX70</accession>
<proteinExistence type="predicted"/>